<dbReference type="Pfam" id="PF05099">
    <property type="entry name" value="TerB"/>
    <property type="match status" value="1"/>
</dbReference>
<evidence type="ECO:0000313" key="2">
    <source>
        <dbReference type="EMBL" id="RCL76830.1"/>
    </source>
</evidence>
<dbReference type="Proteomes" id="UP000252132">
    <property type="component" value="Unassembled WGS sequence"/>
</dbReference>
<evidence type="ECO:0000313" key="3">
    <source>
        <dbReference type="Proteomes" id="UP000252132"/>
    </source>
</evidence>
<sequence>MFSRLKSLFDSAEATPETDDTLSLAAAALLTHAARLDGQADGIEIDTLRHILRDGFSLSEDETQELMTLAETLESEANDLYQWTKVINAHYELPQKIVLVEKLWMVVLSDGRLDDYEANLLRRISGLIHVPDIEAGAARQRAATSLGLN</sequence>
<dbReference type="InterPro" id="IPR029024">
    <property type="entry name" value="TerB-like"/>
</dbReference>
<comment type="caution">
    <text evidence="2">The sequence shown here is derived from an EMBL/GenBank/DDBJ whole genome shotgun (WGS) entry which is preliminary data.</text>
</comment>
<dbReference type="EMBL" id="QOQF01000016">
    <property type="protein sequence ID" value="RCL76830.1"/>
    <property type="molecule type" value="Genomic_DNA"/>
</dbReference>
<proteinExistence type="predicted"/>
<gene>
    <name evidence="2" type="ORF">DBW69_04765</name>
</gene>
<reference evidence="2 3" key="1">
    <citation type="journal article" date="2018" name="Microbiome">
        <title>Fine metagenomic profile of the Mediterranean stratified and mixed water columns revealed by assembly and recruitment.</title>
        <authorList>
            <person name="Haro-Moreno J.M."/>
            <person name="Lopez-Perez M."/>
            <person name="De La Torre J.R."/>
            <person name="Picazo A."/>
            <person name="Camacho A."/>
            <person name="Rodriguez-Valera F."/>
        </authorList>
    </citation>
    <scope>NUCLEOTIDE SEQUENCE [LARGE SCALE GENOMIC DNA]</scope>
    <source>
        <strain evidence="2">MED-G55</strain>
    </source>
</reference>
<organism evidence="2 3">
    <name type="scientific">PS1 clade bacterium</name>
    <dbReference type="NCBI Taxonomy" id="2175152"/>
    <lineage>
        <taxon>Bacteria</taxon>
        <taxon>Pseudomonadati</taxon>
        <taxon>Pseudomonadota</taxon>
        <taxon>Alphaproteobacteria</taxon>
        <taxon>PS1 clade</taxon>
    </lineage>
</organism>
<protein>
    <submittedName>
        <fullName evidence="2">TerB family tellurite resistance protein</fullName>
    </submittedName>
</protein>
<evidence type="ECO:0000259" key="1">
    <source>
        <dbReference type="Pfam" id="PF05099"/>
    </source>
</evidence>
<dbReference type="CDD" id="cd07313">
    <property type="entry name" value="terB_like_2"/>
    <property type="match status" value="1"/>
</dbReference>
<dbReference type="Gene3D" id="1.10.3680.10">
    <property type="entry name" value="TerB-like"/>
    <property type="match status" value="1"/>
</dbReference>
<dbReference type="SUPFAM" id="SSF158682">
    <property type="entry name" value="TerB-like"/>
    <property type="match status" value="1"/>
</dbReference>
<feature type="domain" description="Co-chaperone DjlA N-terminal" evidence="1">
    <location>
        <begin position="24"/>
        <end position="140"/>
    </location>
</feature>
<dbReference type="AlphaFoldDB" id="A0A368DYD1"/>
<name>A0A368DYD1_9PROT</name>
<accession>A0A368DYD1</accession>
<dbReference type="InterPro" id="IPR007791">
    <property type="entry name" value="DjlA_N"/>
</dbReference>